<dbReference type="Gene3D" id="1.10.1660.10">
    <property type="match status" value="1"/>
</dbReference>
<comment type="caution">
    <text evidence="3">The sequence shown here is derived from an EMBL/GenBank/DDBJ whole genome shotgun (WGS) entry which is preliminary data.</text>
</comment>
<dbReference type="GO" id="GO:0003700">
    <property type="term" value="F:DNA-binding transcription factor activity"/>
    <property type="evidence" value="ECO:0007669"/>
    <property type="project" value="InterPro"/>
</dbReference>
<evidence type="ECO:0000313" key="4">
    <source>
        <dbReference type="Proteomes" id="UP000824161"/>
    </source>
</evidence>
<dbReference type="PANTHER" id="PTHR30204">
    <property type="entry name" value="REDOX-CYCLING DRUG-SENSING TRANSCRIPTIONAL ACTIVATOR SOXR"/>
    <property type="match status" value="1"/>
</dbReference>
<dbReference type="SUPFAM" id="SSF46955">
    <property type="entry name" value="Putative DNA-binding domain"/>
    <property type="match status" value="1"/>
</dbReference>
<name>A0A9D1H9X2_9FLAO</name>
<dbReference type="PROSITE" id="PS50937">
    <property type="entry name" value="HTH_MERR_2"/>
    <property type="match status" value="1"/>
</dbReference>
<dbReference type="EMBL" id="DVLY01000142">
    <property type="protein sequence ID" value="HIT98320.1"/>
    <property type="molecule type" value="Genomic_DNA"/>
</dbReference>
<evidence type="ECO:0000256" key="1">
    <source>
        <dbReference type="ARBA" id="ARBA00023125"/>
    </source>
</evidence>
<gene>
    <name evidence="3" type="ORF">IAC44_05715</name>
</gene>
<organism evidence="3 4">
    <name type="scientific">Candidatus Merdimorpha stercoravium</name>
    <dbReference type="NCBI Taxonomy" id="2840863"/>
    <lineage>
        <taxon>Bacteria</taxon>
        <taxon>Pseudomonadati</taxon>
        <taxon>Bacteroidota</taxon>
        <taxon>Flavobacteriia</taxon>
        <taxon>Flavobacteriales</taxon>
        <taxon>Candidatus Merdimorpha</taxon>
    </lineage>
</organism>
<keyword evidence="1" id="KW-0238">DNA-binding</keyword>
<feature type="domain" description="HTH merR-type" evidence="2">
    <location>
        <begin position="14"/>
        <end position="84"/>
    </location>
</feature>
<dbReference type="InterPro" id="IPR009061">
    <property type="entry name" value="DNA-bd_dom_put_sf"/>
</dbReference>
<proteinExistence type="predicted"/>
<reference evidence="3" key="1">
    <citation type="submission" date="2020-10" db="EMBL/GenBank/DDBJ databases">
        <authorList>
            <person name="Gilroy R."/>
        </authorList>
    </citation>
    <scope>NUCLEOTIDE SEQUENCE</scope>
    <source>
        <strain evidence="3">1383</strain>
    </source>
</reference>
<dbReference type="GO" id="GO:0003677">
    <property type="term" value="F:DNA binding"/>
    <property type="evidence" value="ECO:0007669"/>
    <property type="project" value="UniProtKB-KW"/>
</dbReference>
<dbReference type="AlphaFoldDB" id="A0A9D1H9X2"/>
<sequence>MKKTEKKLPEGKYYYSIGEVADYFEVTPATLRHWETMFETIAPRKNKKGDRMYNAQDVEAVRLVHFLVKESGYTLAGAVEHIRTNKKALTRRMEALRILRGVRSELEKLKNSL</sequence>
<dbReference type="PANTHER" id="PTHR30204:SF15">
    <property type="entry name" value="BLL5018 PROTEIN"/>
    <property type="match status" value="1"/>
</dbReference>
<evidence type="ECO:0000313" key="3">
    <source>
        <dbReference type="EMBL" id="HIT98320.1"/>
    </source>
</evidence>
<accession>A0A9D1H9X2</accession>
<dbReference type="Proteomes" id="UP000824161">
    <property type="component" value="Unassembled WGS sequence"/>
</dbReference>
<dbReference type="CDD" id="cd04765">
    <property type="entry name" value="HTH_MlrA-like_sg2"/>
    <property type="match status" value="1"/>
</dbReference>
<dbReference type="InterPro" id="IPR047057">
    <property type="entry name" value="MerR_fam"/>
</dbReference>
<protein>
    <submittedName>
        <fullName evidence="3">MerR family transcriptional regulator</fullName>
    </submittedName>
</protein>
<dbReference type="InterPro" id="IPR000551">
    <property type="entry name" value="MerR-type_HTH_dom"/>
</dbReference>
<dbReference type="Pfam" id="PF13411">
    <property type="entry name" value="MerR_1"/>
    <property type="match status" value="1"/>
</dbReference>
<dbReference type="SMART" id="SM00422">
    <property type="entry name" value="HTH_MERR"/>
    <property type="match status" value="1"/>
</dbReference>
<evidence type="ECO:0000259" key="2">
    <source>
        <dbReference type="PROSITE" id="PS50937"/>
    </source>
</evidence>
<reference evidence="3" key="2">
    <citation type="journal article" date="2021" name="PeerJ">
        <title>Extensive microbial diversity within the chicken gut microbiome revealed by metagenomics and culture.</title>
        <authorList>
            <person name="Gilroy R."/>
            <person name="Ravi A."/>
            <person name="Getino M."/>
            <person name="Pursley I."/>
            <person name="Horton D.L."/>
            <person name="Alikhan N.F."/>
            <person name="Baker D."/>
            <person name="Gharbi K."/>
            <person name="Hall N."/>
            <person name="Watson M."/>
            <person name="Adriaenssens E.M."/>
            <person name="Foster-Nyarko E."/>
            <person name="Jarju S."/>
            <person name="Secka A."/>
            <person name="Antonio M."/>
            <person name="Oren A."/>
            <person name="Chaudhuri R.R."/>
            <person name="La Ragione R."/>
            <person name="Hildebrand F."/>
            <person name="Pallen M.J."/>
        </authorList>
    </citation>
    <scope>NUCLEOTIDE SEQUENCE</scope>
    <source>
        <strain evidence="3">1383</strain>
    </source>
</reference>